<feature type="transmembrane region" description="Helical" evidence="1">
    <location>
        <begin position="6"/>
        <end position="24"/>
    </location>
</feature>
<feature type="transmembrane region" description="Helical" evidence="1">
    <location>
        <begin position="567"/>
        <end position="586"/>
    </location>
</feature>
<name>A0A6B3VXV6_9BACI</name>
<reference evidence="4 5" key="1">
    <citation type="submission" date="2020-02" db="EMBL/GenBank/DDBJ databases">
        <title>Bacillus aquiflavi sp. nov., isolated from yellow water of strong flavor Chinese baijiu in Yibin region of China.</title>
        <authorList>
            <person name="Xie J."/>
        </authorList>
    </citation>
    <scope>NUCLEOTIDE SEQUENCE [LARGE SCALE GENOMIC DNA]</scope>
    <source>
        <strain evidence="4 5">3H-10</strain>
    </source>
</reference>
<proteinExistence type="predicted"/>
<dbReference type="InterPro" id="IPR024163">
    <property type="entry name" value="Aerotolerance_reg_N"/>
</dbReference>
<dbReference type="SUPFAM" id="SSF53300">
    <property type="entry name" value="vWA-like"/>
    <property type="match status" value="1"/>
</dbReference>
<reference evidence="3 6" key="2">
    <citation type="submission" date="2020-07" db="EMBL/GenBank/DDBJ databases">
        <authorList>
            <person name="Feng H."/>
        </authorList>
    </citation>
    <scope>NUCLEOTIDE SEQUENCE [LARGE SCALE GENOMIC DNA]</scope>
    <source>
        <strain evidence="6">s-12</strain>
        <strain evidence="3">S-12</strain>
    </source>
</reference>
<dbReference type="PANTHER" id="PTHR37464">
    <property type="entry name" value="BLL2463 PROTEIN"/>
    <property type="match status" value="1"/>
</dbReference>
<keyword evidence="5" id="KW-1185">Reference proteome</keyword>
<dbReference type="EMBL" id="JAAIWN010000005">
    <property type="protein sequence ID" value="NEY80563.1"/>
    <property type="molecule type" value="Genomic_DNA"/>
</dbReference>
<dbReference type="AlphaFoldDB" id="A0A6B3VXV6"/>
<evidence type="ECO:0000256" key="1">
    <source>
        <dbReference type="SAM" id="Phobius"/>
    </source>
</evidence>
<dbReference type="Proteomes" id="UP000472971">
    <property type="component" value="Unassembled WGS sequence"/>
</dbReference>
<protein>
    <submittedName>
        <fullName evidence="4">VWA domain-containing protein</fullName>
    </submittedName>
</protein>
<comment type="caution">
    <text evidence="4">The sequence shown here is derived from an EMBL/GenBank/DDBJ whole genome shotgun (WGS) entry which is preliminary data.</text>
</comment>
<evidence type="ECO:0000259" key="2">
    <source>
        <dbReference type="PROSITE" id="PS50234"/>
    </source>
</evidence>
<sequence length="592" mass="67979">MGFMNPLFFLLIFFIAAFILFYFFRKQYKAIVIPSNMLWQQLMKEWQASPFLQKLQNKLLFWLQLIVFILLMFALSRPFWQVDGLKGDHLIFIVDSSASMSAKDGEASRFEVAKKKMLQIIEQVQNQEITIIVASSKPKIIVKQEENMTAVRKKIKELTLTYQHENFEKALQLAEALSEKKDTAIHIFSDGVTKEQLTTLRQEQYAEVHNIGEKVNNVSLLSFGVAPVNETISGVAVIENQADEEISFTLEVKSEGKKLFETAVKANPNEQHVVQIPTLPKAKYYQAILHVADGYKIDNKQTAIFTNTAPVVYALNDVNPFIIKGLETIGAEVIQLNEQSLHEVNKKRNGMIVTTDTTNIQHTKQPLLIVRSKEENNTPLTEQIVVEKDHLLEYVNLDQVFIQSASTRVIEGLDVVAKSGDTPLIQKGLINGQPVIDLNFAIENTDWPLQPGFPIFLYNSYQWLSQQTSFLGYFLPGEEKWFNVEDGFVWEIFNEAGENLFSFQMNKEAFIAPSKPGVYQVIAGDHVNYFSVLLDDREKDIDVAQSFIFNEARKMDKEMEKRSYHFVWFWLAAIALFILFLEWEVYRHGSRT</sequence>
<dbReference type="PROSITE" id="PS50234">
    <property type="entry name" value="VWFA"/>
    <property type="match status" value="1"/>
</dbReference>
<dbReference type="Pfam" id="PF13519">
    <property type="entry name" value="VWA_2"/>
    <property type="match status" value="1"/>
</dbReference>
<dbReference type="InterPro" id="IPR002035">
    <property type="entry name" value="VWF_A"/>
</dbReference>
<dbReference type="Proteomes" id="UP000570010">
    <property type="component" value="Unassembled WGS sequence"/>
</dbReference>
<feature type="domain" description="VWFA" evidence="2">
    <location>
        <begin position="89"/>
        <end position="263"/>
    </location>
</feature>
<gene>
    <name evidence="4" type="ORF">G4D64_03290</name>
    <name evidence="3" type="ORF">H1Z61_03325</name>
</gene>
<evidence type="ECO:0000313" key="6">
    <source>
        <dbReference type="Proteomes" id="UP000570010"/>
    </source>
</evidence>
<feature type="transmembrane region" description="Helical" evidence="1">
    <location>
        <begin position="59"/>
        <end position="80"/>
    </location>
</feature>
<dbReference type="RefSeq" id="WP_163240097.1">
    <property type="nucleotide sequence ID" value="NZ_JAAIWN010000005.1"/>
</dbReference>
<dbReference type="EMBL" id="JACEIO010000005">
    <property type="protein sequence ID" value="MBA4536195.1"/>
    <property type="molecule type" value="Genomic_DNA"/>
</dbReference>
<accession>A0A6B3VXV6</accession>
<evidence type="ECO:0000313" key="3">
    <source>
        <dbReference type="EMBL" id="MBA4536195.1"/>
    </source>
</evidence>
<evidence type="ECO:0000313" key="5">
    <source>
        <dbReference type="Proteomes" id="UP000472971"/>
    </source>
</evidence>
<dbReference type="InterPro" id="IPR036465">
    <property type="entry name" value="vWFA_dom_sf"/>
</dbReference>
<dbReference type="CDD" id="cd00198">
    <property type="entry name" value="vWFA"/>
    <property type="match status" value="1"/>
</dbReference>
<organism evidence="4 5">
    <name type="scientific">Bacillus aquiflavi</name>
    <dbReference type="NCBI Taxonomy" id="2672567"/>
    <lineage>
        <taxon>Bacteria</taxon>
        <taxon>Bacillati</taxon>
        <taxon>Bacillota</taxon>
        <taxon>Bacilli</taxon>
        <taxon>Bacillales</taxon>
        <taxon>Bacillaceae</taxon>
        <taxon>Bacillus</taxon>
    </lineage>
</organism>
<keyword evidence="1" id="KW-0472">Membrane</keyword>
<dbReference type="Pfam" id="PF07584">
    <property type="entry name" value="BatA"/>
    <property type="match status" value="1"/>
</dbReference>
<keyword evidence="1" id="KW-1133">Transmembrane helix</keyword>
<evidence type="ECO:0000313" key="4">
    <source>
        <dbReference type="EMBL" id="NEY80563.1"/>
    </source>
</evidence>
<keyword evidence="1" id="KW-0812">Transmembrane</keyword>
<dbReference type="Gene3D" id="3.40.50.410">
    <property type="entry name" value="von Willebrand factor, type A domain"/>
    <property type="match status" value="1"/>
</dbReference>
<dbReference type="PANTHER" id="PTHR37464:SF1">
    <property type="entry name" value="BLL2463 PROTEIN"/>
    <property type="match status" value="1"/>
</dbReference>